<dbReference type="InterPro" id="IPR015943">
    <property type="entry name" value="WD40/YVTN_repeat-like_dom_sf"/>
</dbReference>
<dbReference type="AlphaFoldDB" id="A0A915EC23"/>
<keyword evidence="3" id="KW-0853">WD repeat</keyword>
<dbReference type="InterPro" id="IPR036322">
    <property type="entry name" value="WD40_repeat_dom_sf"/>
</dbReference>
<evidence type="ECO:0000313" key="7">
    <source>
        <dbReference type="Proteomes" id="UP000887574"/>
    </source>
</evidence>
<dbReference type="WBParaSite" id="jg4264">
    <property type="protein sequence ID" value="jg4264"/>
    <property type="gene ID" value="jg4264"/>
</dbReference>
<dbReference type="SMART" id="SM00320">
    <property type="entry name" value="WD40"/>
    <property type="match status" value="4"/>
</dbReference>
<evidence type="ECO:0000256" key="3">
    <source>
        <dbReference type="ARBA" id="ARBA00022574"/>
    </source>
</evidence>
<name>A0A915EC23_9BILA</name>
<evidence type="ECO:0000313" key="8">
    <source>
        <dbReference type="WBParaSite" id="jg4264"/>
    </source>
</evidence>
<keyword evidence="5" id="KW-0539">Nucleus</keyword>
<keyword evidence="2" id="KW-0698">rRNA processing</keyword>
<dbReference type="InterPro" id="IPR001680">
    <property type="entry name" value="WD40_rpt"/>
</dbReference>
<dbReference type="Proteomes" id="UP000887574">
    <property type="component" value="Unplaced"/>
</dbReference>
<evidence type="ECO:0000256" key="6">
    <source>
        <dbReference type="ARBA" id="ARBA00025767"/>
    </source>
</evidence>
<dbReference type="GO" id="GO:0034388">
    <property type="term" value="C:Pwp2p-containing subcomplex of 90S preribosome"/>
    <property type="evidence" value="ECO:0007669"/>
    <property type="project" value="TreeGrafter"/>
</dbReference>
<comment type="subcellular location">
    <subcellularLocation>
        <location evidence="1">Nucleus</location>
        <location evidence="1">Nucleolus</location>
    </subcellularLocation>
</comment>
<keyword evidence="7" id="KW-1185">Reference proteome</keyword>
<reference evidence="8" key="1">
    <citation type="submission" date="2022-11" db="UniProtKB">
        <authorList>
            <consortium name="WormBaseParasite"/>
        </authorList>
    </citation>
    <scope>IDENTIFICATION</scope>
</reference>
<evidence type="ECO:0000256" key="1">
    <source>
        <dbReference type="ARBA" id="ARBA00004604"/>
    </source>
</evidence>
<accession>A0A915EC23</accession>
<protein>
    <submittedName>
        <fullName evidence="8">Uncharacterized protein</fullName>
    </submittedName>
</protein>
<dbReference type="PANTHER" id="PTHR18359:SF0">
    <property type="entry name" value="U3 SMALL NUCLEOLAR RNA-ASSOCIATED PROTEIN 18 HOMOLOG"/>
    <property type="match status" value="1"/>
</dbReference>
<sequence length="535" mass="59821">MGQKQSKSTGGGKASEFDLIIIGSIQTGLPGHLAKDSTSTSSGIHNESKDIWYDCSDTFGSIQSFPLGGLNPFQISGVSPLMRSTFLWVQDKEPHTGTIEGSADLKREWPEVGLYQRGFTCRRLLQVEFYSIMSKRLHQSVFLKTPKWACLEPRSEYVHKEAAESDEEDDDTLKALQEMTRSTGKYITKSKRLSKLHLSTNKLRDITVGHNKTGAIRAVKFHPAKPVLVTGSESGIVTLFEICDENSNLELKKGENFLQDVSFKDFRISSIDFLDNGATLLAHSRQKNYSYSYDMVEMSDYRDARKVTQVYVPKAFRELSSSKVSLSADGIFVAHLLGKTDLLVFALKTMEHIATFRANQCLVDFQFSPFERNIIYGIAENGGVYTWDVRNQADNFHFMDDGCVRSTCVAVSNNGQFLACGSNTGIINIYDLPSAMTSSSPKLLYTLENLTTSASFMSFNHSSELLAFASTSKFMAGRMMHSQSGEVYQNFPTRQEMAVKERLTACHFSPSSAFFVYGKESGSVSLYRLNHFDVY</sequence>
<comment type="similarity">
    <text evidence="6">Belongs to the WD repeat UTP18 family.</text>
</comment>
<proteinExistence type="inferred from homology"/>
<dbReference type="SUPFAM" id="SSF50978">
    <property type="entry name" value="WD40 repeat-like"/>
    <property type="match status" value="1"/>
</dbReference>
<dbReference type="InterPro" id="IPR045161">
    <property type="entry name" value="Utp18"/>
</dbReference>
<evidence type="ECO:0000256" key="4">
    <source>
        <dbReference type="ARBA" id="ARBA00022737"/>
    </source>
</evidence>
<dbReference type="GO" id="GO:0006364">
    <property type="term" value="P:rRNA processing"/>
    <property type="evidence" value="ECO:0007669"/>
    <property type="project" value="UniProtKB-KW"/>
</dbReference>
<dbReference type="PANTHER" id="PTHR18359">
    <property type="entry name" value="WD-REPEAT PROTEIN-RELATED"/>
    <property type="match status" value="1"/>
</dbReference>
<dbReference type="Pfam" id="PF00400">
    <property type="entry name" value="WD40"/>
    <property type="match status" value="2"/>
</dbReference>
<keyword evidence="4" id="KW-0677">Repeat</keyword>
<evidence type="ECO:0000256" key="2">
    <source>
        <dbReference type="ARBA" id="ARBA00022552"/>
    </source>
</evidence>
<organism evidence="7 8">
    <name type="scientific">Ditylenchus dipsaci</name>
    <dbReference type="NCBI Taxonomy" id="166011"/>
    <lineage>
        <taxon>Eukaryota</taxon>
        <taxon>Metazoa</taxon>
        <taxon>Ecdysozoa</taxon>
        <taxon>Nematoda</taxon>
        <taxon>Chromadorea</taxon>
        <taxon>Rhabditida</taxon>
        <taxon>Tylenchina</taxon>
        <taxon>Tylenchomorpha</taxon>
        <taxon>Sphaerularioidea</taxon>
        <taxon>Anguinidae</taxon>
        <taxon>Anguininae</taxon>
        <taxon>Ditylenchus</taxon>
    </lineage>
</organism>
<dbReference type="GO" id="GO:0032040">
    <property type="term" value="C:small-subunit processome"/>
    <property type="evidence" value="ECO:0007669"/>
    <property type="project" value="TreeGrafter"/>
</dbReference>
<dbReference type="Gene3D" id="2.130.10.10">
    <property type="entry name" value="YVTN repeat-like/Quinoprotein amine dehydrogenase"/>
    <property type="match status" value="1"/>
</dbReference>
<evidence type="ECO:0000256" key="5">
    <source>
        <dbReference type="ARBA" id="ARBA00023242"/>
    </source>
</evidence>